<evidence type="ECO:0000256" key="1">
    <source>
        <dbReference type="SAM" id="Coils"/>
    </source>
</evidence>
<dbReference type="SUPFAM" id="SSF64593">
    <property type="entry name" value="Intermediate filament protein, coiled coil region"/>
    <property type="match status" value="1"/>
</dbReference>
<dbReference type="EMBL" id="ASPP01024024">
    <property type="protein sequence ID" value="ETO09514.1"/>
    <property type="molecule type" value="Genomic_DNA"/>
</dbReference>
<gene>
    <name evidence="3" type="ORF">RFI_27865</name>
</gene>
<dbReference type="Gene3D" id="1.20.5.170">
    <property type="match status" value="1"/>
</dbReference>
<keyword evidence="4" id="KW-1185">Reference proteome</keyword>
<dbReference type="Gene3D" id="2.60.40.1260">
    <property type="entry name" value="Lamin Tail domain"/>
    <property type="match status" value="1"/>
</dbReference>
<dbReference type="InterPro" id="IPR036415">
    <property type="entry name" value="Lamin_tail_dom_sf"/>
</dbReference>
<reference evidence="3 4" key="1">
    <citation type="journal article" date="2013" name="Curr. Biol.">
        <title>The Genome of the Foraminiferan Reticulomyxa filosa.</title>
        <authorList>
            <person name="Glockner G."/>
            <person name="Hulsmann N."/>
            <person name="Schleicher M."/>
            <person name="Noegel A.A."/>
            <person name="Eichinger L."/>
            <person name="Gallinger C."/>
            <person name="Pawlowski J."/>
            <person name="Sierra R."/>
            <person name="Euteneuer U."/>
            <person name="Pillet L."/>
            <person name="Moustafa A."/>
            <person name="Platzer M."/>
            <person name="Groth M."/>
            <person name="Szafranski K."/>
            <person name="Schliwa M."/>
        </authorList>
    </citation>
    <scope>NUCLEOTIDE SEQUENCE [LARGE SCALE GENOMIC DNA]</scope>
</reference>
<feature type="non-terminal residue" evidence="3">
    <location>
        <position position="1"/>
    </location>
</feature>
<name>X6M6I1_RETFI</name>
<evidence type="ECO:0008006" key="5">
    <source>
        <dbReference type="Google" id="ProtNLM"/>
    </source>
</evidence>
<dbReference type="AlphaFoldDB" id="X6M6I1"/>
<comment type="caution">
    <text evidence="3">The sequence shown here is derived from an EMBL/GenBank/DDBJ whole genome shotgun (WGS) entry which is preliminary data.</text>
</comment>
<dbReference type="SUPFAM" id="SSF74853">
    <property type="entry name" value="Lamin A/C globular tail domain"/>
    <property type="match status" value="1"/>
</dbReference>
<keyword evidence="1" id="KW-0175">Coiled coil</keyword>
<evidence type="ECO:0000256" key="2">
    <source>
        <dbReference type="SAM" id="MobiDB-lite"/>
    </source>
</evidence>
<feature type="coiled-coil region" evidence="1">
    <location>
        <begin position="1"/>
        <end position="42"/>
    </location>
</feature>
<feature type="region of interest" description="Disordered" evidence="2">
    <location>
        <begin position="76"/>
        <end position="117"/>
    </location>
</feature>
<feature type="compositionally biased region" description="Basic and acidic residues" evidence="2">
    <location>
        <begin position="84"/>
        <end position="102"/>
    </location>
</feature>
<protein>
    <recommendedName>
        <fullName evidence="5">LTD domain-containing protein</fullName>
    </recommendedName>
</protein>
<dbReference type="Proteomes" id="UP000023152">
    <property type="component" value="Unassembled WGS sequence"/>
</dbReference>
<sequence>IANLQNSIKQKDCEYQKLSAAKVQLDNEIALYRNILSNAEKETDHFNPLGSALKKRKTSDGKKHIIDTPDAAYSRQTAGNNVQHIEDKKSSKTKYNKVESENINKSGNKGKDNGNKRKHLEFYEAKIGETKQRANDTNEHNETDSYVSFAYLSLALSFCSPPPPKNKLYFFVQKTPGQLCPLQFSAMDLSSSTLEVQNTSEEPLNLNGFYLTNTDTSKQFHLPSNRIAHIGFVFADERIKIIVGDTPGLKVKTGDLRWHDNVWSGLKDELVRLYNPQHEEIARIEIAPEMLPKPERTRENCLIIKKLSNLKMFFSTIFSSFVSAHQISHFELAFLHVFLTKLNQ</sequence>
<accession>X6M6I1</accession>
<organism evidence="3 4">
    <name type="scientific">Reticulomyxa filosa</name>
    <dbReference type="NCBI Taxonomy" id="46433"/>
    <lineage>
        <taxon>Eukaryota</taxon>
        <taxon>Sar</taxon>
        <taxon>Rhizaria</taxon>
        <taxon>Retaria</taxon>
        <taxon>Foraminifera</taxon>
        <taxon>Monothalamids</taxon>
        <taxon>Reticulomyxidae</taxon>
        <taxon>Reticulomyxa</taxon>
    </lineage>
</organism>
<proteinExistence type="predicted"/>
<evidence type="ECO:0000313" key="4">
    <source>
        <dbReference type="Proteomes" id="UP000023152"/>
    </source>
</evidence>
<evidence type="ECO:0000313" key="3">
    <source>
        <dbReference type="EMBL" id="ETO09514.1"/>
    </source>
</evidence>